<comment type="caution">
    <text evidence="3">The sequence shown here is derived from an EMBL/GenBank/DDBJ whole genome shotgun (WGS) entry which is preliminary data.</text>
</comment>
<feature type="transmembrane region" description="Helical" evidence="2">
    <location>
        <begin position="20"/>
        <end position="38"/>
    </location>
</feature>
<evidence type="ECO:0000256" key="1">
    <source>
        <dbReference type="SAM" id="MobiDB-lite"/>
    </source>
</evidence>
<proteinExistence type="predicted"/>
<protein>
    <submittedName>
        <fullName evidence="3">Uncharacterized protein</fullName>
    </submittedName>
</protein>
<reference evidence="3 4" key="1">
    <citation type="submission" date="2018-03" db="EMBL/GenBank/DDBJ databases">
        <title>Genomic Encyclopedia of Type Strains, Phase III (KMG-III): the genomes of soil and plant-associated and newly described type strains.</title>
        <authorList>
            <person name="Whitman W."/>
        </authorList>
    </citation>
    <scope>NUCLEOTIDE SEQUENCE [LARGE SCALE GENOMIC DNA]</scope>
    <source>
        <strain evidence="3 4">CGMCC 4.7125</strain>
    </source>
</reference>
<feature type="transmembrane region" description="Helical" evidence="2">
    <location>
        <begin position="83"/>
        <end position="105"/>
    </location>
</feature>
<gene>
    <name evidence="3" type="ORF">B0I33_10221</name>
</gene>
<keyword evidence="4" id="KW-1185">Reference proteome</keyword>
<name>A0A2T0LZZ9_9PSEU</name>
<feature type="transmembrane region" description="Helical" evidence="2">
    <location>
        <begin position="50"/>
        <end position="76"/>
    </location>
</feature>
<accession>A0A2T0LZZ9</accession>
<keyword evidence="2" id="KW-0812">Transmembrane</keyword>
<feature type="region of interest" description="Disordered" evidence="1">
    <location>
        <begin position="144"/>
        <end position="206"/>
    </location>
</feature>
<organism evidence="3 4">
    <name type="scientific">Prauserella shujinwangii</name>
    <dbReference type="NCBI Taxonomy" id="1453103"/>
    <lineage>
        <taxon>Bacteria</taxon>
        <taxon>Bacillati</taxon>
        <taxon>Actinomycetota</taxon>
        <taxon>Actinomycetes</taxon>
        <taxon>Pseudonocardiales</taxon>
        <taxon>Pseudonocardiaceae</taxon>
        <taxon>Prauserella</taxon>
    </lineage>
</organism>
<evidence type="ECO:0000256" key="2">
    <source>
        <dbReference type="SAM" id="Phobius"/>
    </source>
</evidence>
<dbReference type="RefSeq" id="WP_106177056.1">
    <property type="nucleotide sequence ID" value="NZ_PVNH01000002.1"/>
</dbReference>
<dbReference type="Proteomes" id="UP000238362">
    <property type="component" value="Unassembled WGS sequence"/>
</dbReference>
<keyword evidence="2" id="KW-0472">Membrane</keyword>
<evidence type="ECO:0000313" key="3">
    <source>
        <dbReference type="EMBL" id="PRX49908.1"/>
    </source>
</evidence>
<dbReference type="AlphaFoldDB" id="A0A2T0LZZ9"/>
<evidence type="ECO:0000313" key="4">
    <source>
        <dbReference type="Proteomes" id="UP000238362"/>
    </source>
</evidence>
<sequence>MGHPHHFPGPPRPAGMGTALTAGIIAMLTGAFYLIGFFDQVADLGPLMKVAYGAVGFFVTLLCAGGLGAGGIMLLTRKRAGQTFLAAAAGLATVGPLALLVWGAAQYSVGGLDGRMPWGLMLVPGALVLVLTLLPATRRWLAEGQRPPAPPWPGQPFQQQGWPGQPGPPVPPGQPWQQPQPPYGQAPGQPPGQPWQGPPPPGQPWR</sequence>
<keyword evidence="2" id="KW-1133">Transmembrane helix</keyword>
<dbReference type="EMBL" id="PVNH01000002">
    <property type="protein sequence ID" value="PRX49908.1"/>
    <property type="molecule type" value="Genomic_DNA"/>
</dbReference>
<feature type="compositionally biased region" description="Pro residues" evidence="1">
    <location>
        <begin position="165"/>
        <end position="206"/>
    </location>
</feature>
<feature type="transmembrane region" description="Helical" evidence="2">
    <location>
        <begin position="117"/>
        <end position="136"/>
    </location>
</feature>